<evidence type="ECO:0000313" key="4">
    <source>
        <dbReference type="Proteomes" id="UP000292003"/>
    </source>
</evidence>
<keyword evidence="1" id="KW-0046">Antibiotic resistance</keyword>
<dbReference type="Gene3D" id="3.40.630.30">
    <property type="match status" value="1"/>
</dbReference>
<name>A0A4V2ELH9_9PSEU</name>
<dbReference type="Pfam" id="PF13523">
    <property type="entry name" value="Acetyltransf_8"/>
    <property type="match status" value="1"/>
</dbReference>
<dbReference type="RefSeq" id="WP_130477358.1">
    <property type="nucleotide sequence ID" value="NZ_SFCC01000011.1"/>
</dbReference>
<evidence type="ECO:0000256" key="1">
    <source>
        <dbReference type="ARBA" id="ARBA00023251"/>
    </source>
</evidence>
<gene>
    <name evidence="3" type="ORF">EWH70_21910</name>
</gene>
<protein>
    <submittedName>
        <fullName evidence="3">N-acetyltransferase</fullName>
    </submittedName>
</protein>
<dbReference type="PROSITE" id="PS51186">
    <property type="entry name" value="GNAT"/>
    <property type="match status" value="1"/>
</dbReference>
<comment type="caution">
    <text evidence="3">The sequence shown here is derived from an EMBL/GenBank/DDBJ whole genome shotgun (WGS) entry which is preliminary data.</text>
</comment>
<reference evidence="3 4" key="1">
    <citation type="submission" date="2019-02" db="EMBL/GenBank/DDBJ databases">
        <title>Draft genome sequence of Amycolatopsis sp. 8-3EHSu isolated from roots of Suaeda maritima.</title>
        <authorList>
            <person name="Duangmal K."/>
            <person name="Chantavorakit T."/>
        </authorList>
    </citation>
    <scope>NUCLEOTIDE SEQUENCE [LARGE SCALE GENOMIC DNA]</scope>
    <source>
        <strain evidence="3 4">8-3EHSu</strain>
    </source>
</reference>
<dbReference type="GO" id="GO:0046677">
    <property type="term" value="P:response to antibiotic"/>
    <property type="evidence" value="ECO:0007669"/>
    <property type="project" value="UniProtKB-KW"/>
</dbReference>
<dbReference type="PANTHER" id="PTHR31438:SF1">
    <property type="entry name" value="LYSINE N-ACYLTRANSFERASE C17G9.06C-RELATED"/>
    <property type="match status" value="1"/>
</dbReference>
<feature type="domain" description="N-acetyltransferase" evidence="2">
    <location>
        <begin position="2"/>
        <end position="177"/>
    </location>
</feature>
<dbReference type="GO" id="GO:0016410">
    <property type="term" value="F:N-acyltransferase activity"/>
    <property type="evidence" value="ECO:0007669"/>
    <property type="project" value="TreeGrafter"/>
</dbReference>
<keyword evidence="3" id="KW-0808">Transferase</keyword>
<evidence type="ECO:0000313" key="3">
    <source>
        <dbReference type="EMBL" id="RZQ61625.1"/>
    </source>
</evidence>
<accession>A0A4V2ELH9</accession>
<evidence type="ECO:0000259" key="2">
    <source>
        <dbReference type="PROSITE" id="PS51186"/>
    </source>
</evidence>
<dbReference type="PANTHER" id="PTHR31438">
    <property type="entry name" value="LYSINE N-ACYLTRANSFERASE C17G9.06C-RELATED"/>
    <property type="match status" value="1"/>
</dbReference>
<dbReference type="SUPFAM" id="SSF55729">
    <property type="entry name" value="Acyl-CoA N-acyltransferases (Nat)"/>
    <property type="match status" value="1"/>
</dbReference>
<proteinExistence type="predicted"/>
<sequence>MITWRNLEEADFGLLGEWLENEHVKRWWNHETTPEAVARDFSPTIRGEEPNEDLLVSCDGVPVGLVQRCRLNDYAEDLAEFAAAVPVSDGAMIIDYLIGDPDRVGQGLGPRIIREVVASTWTDHPGCGEVLVAVSAANRPSWRALEKAGGTRIAEAEMTPDNPIDDRRHFVYRFARPA</sequence>
<keyword evidence="4" id="KW-1185">Reference proteome</keyword>
<organism evidence="3 4">
    <name type="scientific">Amycolatopsis suaedae</name>
    <dbReference type="NCBI Taxonomy" id="2510978"/>
    <lineage>
        <taxon>Bacteria</taxon>
        <taxon>Bacillati</taxon>
        <taxon>Actinomycetota</taxon>
        <taxon>Actinomycetes</taxon>
        <taxon>Pseudonocardiales</taxon>
        <taxon>Pseudonocardiaceae</taxon>
        <taxon>Amycolatopsis</taxon>
    </lineage>
</organism>
<dbReference type="Proteomes" id="UP000292003">
    <property type="component" value="Unassembled WGS sequence"/>
</dbReference>
<dbReference type="OrthoDB" id="9814648at2"/>
<dbReference type="InterPro" id="IPR016181">
    <property type="entry name" value="Acyl_CoA_acyltransferase"/>
</dbReference>
<dbReference type="AlphaFoldDB" id="A0A4V2ELH9"/>
<dbReference type="EMBL" id="SFCC01000011">
    <property type="protein sequence ID" value="RZQ61625.1"/>
    <property type="molecule type" value="Genomic_DNA"/>
</dbReference>
<dbReference type="InterPro" id="IPR000182">
    <property type="entry name" value="GNAT_dom"/>
</dbReference>